<dbReference type="EMBL" id="JBBPBM010000043">
    <property type="protein sequence ID" value="KAK8523112.1"/>
    <property type="molecule type" value="Genomic_DNA"/>
</dbReference>
<evidence type="ECO:0000313" key="1">
    <source>
        <dbReference type="EMBL" id="KAK8523112.1"/>
    </source>
</evidence>
<evidence type="ECO:0000313" key="2">
    <source>
        <dbReference type="Proteomes" id="UP001472677"/>
    </source>
</evidence>
<protein>
    <submittedName>
        <fullName evidence="1">Uncharacterized protein</fullName>
    </submittedName>
</protein>
<proteinExistence type="predicted"/>
<keyword evidence="2" id="KW-1185">Reference proteome</keyword>
<sequence>MEGRGEGAAAFMFLVVVLDGEDKVDGFAAMGVLATFSKVGLGIQEGSFEGKEEDLVVVGFGETRDFFWTDAGLASDLLRGSGLWDWGGAVF</sequence>
<name>A0ABR2CU08_9ROSI</name>
<organism evidence="1 2">
    <name type="scientific">Hibiscus sabdariffa</name>
    <name type="common">roselle</name>
    <dbReference type="NCBI Taxonomy" id="183260"/>
    <lineage>
        <taxon>Eukaryota</taxon>
        <taxon>Viridiplantae</taxon>
        <taxon>Streptophyta</taxon>
        <taxon>Embryophyta</taxon>
        <taxon>Tracheophyta</taxon>
        <taxon>Spermatophyta</taxon>
        <taxon>Magnoliopsida</taxon>
        <taxon>eudicotyledons</taxon>
        <taxon>Gunneridae</taxon>
        <taxon>Pentapetalae</taxon>
        <taxon>rosids</taxon>
        <taxon>malvids</taxon>
        <taxon>Malvales</taxon>
        <taxon>Malvaceae</taxon>
        <taxon>Malvoideae</taxon>
        <taxon>Hibiscus</taxon>
    </lineage>
</organism>
<gene>
    <name evidence="1" type="ORF">V6N12_047643</name>
</gene>
<comment type="caution">
    <text evidence="1">The sequence shown here is derived from an EMBL/GenBank/DDBJ whole genome shotgun (WGS) entry which is preliminary data.</text>
</comment>
<reference evidence="1 2" key="1">
    <citation type="journal article" date="2024" name="G3 (Bethesda)">
        <title>Genome assembly of Hibiscus sabdariffa L. provides insights into metabolisms of medicinal natural products.</title>
        <authorList>
            <person name="Kim T."/>
        </authorList>
    </citation>
    <scope>NUCLEOTIDE SEQUENCE [LARGE SCALE GENOMIC DNA]</scope>
    <source>
        <strain evidence="1">TK-2024</strain>
        <tissue evidence="1">Old leaves</tissue>
    </source>
</reference>
<accession>A0ABR2CU08</accession>
<dbReference type="Proteomes" id="UP001472677">
    <property type="component" value="Unassembled WGS sequence"/>
</dbReference>